<dbReference type="Proteomes" id="UP000007798">
    <property type="component" value="Unassembled WGS sequence"/>
</dbReference>
<feature type="transmembrane region" description="Helical" evidence="1">
    <location>
        <begin position="81"/>
        <end position="100"/>
    </location>
</feature>
<feature type="transmembrane region" description="Helical" evidence="1">
    <location>
        <begin position="173"/>
        <end position="197"/>
    </location>
</feature>
<name>B4NME3_DROWI</name>
<organism evidence="2 3">
    <name type="scientific">Drosophila willistoni</name>
    <name type="common">Fruit fly</name>
    <dbReference type="NCBI Taxonomy" id="7260"/>
    <lineage>
        <taxon>Eukaryota</taxon>
        <taxon>Metazoa</taxon>
        <taxon>Ecdysozoa</taxon>
        <taxon>Arthropoda</taxon>
        <taxon>Hexapoda</taxon>
        <taxon>Insecta</taxon>
        <taxon>Pterygota</taxon>
        <taxon>Neoptera</taxon>
        <taxon>Endopterygota</taxon>
        <taxon>Diptera</taxon>
        <taxon>Brachycera</taxon>
        <taxon>Muscomorpha</taxon>
        <taxon>Ephydroidea</taxon>
        <taxon>Drosophilidae</taxon>
        <taxon>Drosophila</taxon>
        <taxon>Sophophora</taxon>
    </lineage>
</organism>
<evidence type="ECO:0000313" key="2">
    <source>
        <dbReference type="EMBL" id="EDW85532.1"/>
    </source>
</evidence>
<feature type="transmembrane region" description="Helical" evidence="1">
    <location>
        <begin position="141"/>
        <end position="161"/>
    </location>
</feature>
<dbReference type="OMA" id="REKRNCM"/>
<dbReference type="eggNOG" id="ENOG502T8D2">
    <property type="taxonomic scope" value="Eukaryota"/>
</dbReference>
<keyword evidence="3" id="KW-1185">Reference proteome</keyword>
<dbReference type="KEGG" id="dwi:6652326"/>
<keyword evidence="1" id="KW-0472">Membrane</keyword>
<dbReference type="HOGENOM" id="CLU_657695_0_0_1"/>
<feature type="transmembrane region" description="Helical" evidence="1">
    <location>
        <begin position="288"/>
        <end position="311"/>
    </location>
</feature>
<evidence type="ECO:0008006" key="4">
    <source>
        <dbReference type="Google" id="ProtNLM"/>
    </source>
</evidence>
<dbReference type="PhylomeDB" id="B4NME3"/>
<dbReference type="OrthoDB" id="8016547at2759"/>
<protein>
    <recommendedName>
        <fullName evidence="4">Gustatory receptor</fullName>
    </recommendedName>
</protein>
<reference evidence="2 3" key="1">
    <citation type="journal article" date="2007" name="Nature">
        <title>Evolution of genes and genomes on the Drosophila phylogeny.</title>
        <authorList>
            <consortium name="Drosophila 12 Genomes Consortium"/>
            <person name="Clark A.G."/>
            <person name="Eisen M.B."/>
            <person name="Smith D.R."/>
            <person name="Bergman C.M."/>
            <person name="Oliver B."/>
            <person name="Markow T.A."/>
            <person name="Kaufman T.C."/>
            <person name="Kellis M."/>
            <person name="Gelbart W."/>
            <person name="Iyer V.N."/>
            <person name="Pollard D.A."/>
            <person name="Sackton T.B."/>
            <person name="Larracuente A.M."/>
            <person name="Singh N.D."/>
            <person name="Abad J.P."/>
            <person name="Abt D.N."/>
            <person name="Adryan B."/>
            <person name="Aguade M."/>
            <person name="Akashi H."/>
            <person name="Anderson W.W."/>
            <person name="Aquadro C.F."/>
            <person name="Ardell D.H."/>
            <person name="Arguello R."/>
            <person name="Artieri C.G."/>
            <person name="Barbash D.A."/>
            <person name="Barker D."/>
            <person name="Barsanti P."/>
            <person name="Batterham P."/>
            <person name="Batzoglou S."/>
            <person name="Begun D."/>
            <person name="Bhutkar A."/>
            <person name="Blanco E."/>
            <person name="Bosak S.A."/>
            <person name="Bradley R.K."/>
            <person name="Brand A.D."/>
            <person name="Brent M.R."/>
            <person name="Brooks A.N."/>
            <person name="Brown R.H."/>
            <person name="Butlin R.K."/>
            <person name="Caggese C."/>
            <person name="Calvi B.R."/>
            <person name="Bernardo de Carvalho A."/>
            <person name="Caspi A."/>
            <person name="Castrezana S."/>
            <person name="Celniker S.E."/>
            <person name="Chang J.L."/>
            <person name="Chapple C."/>
            <person name="Chatterji S."/>
            <person name="Chinwalla A."/>
            <person name="Civetta A."/>
            <person name="Clifton S.W."/>
            <person name="Comeron J.M."/>
            <person name="Costello J.C."/>
            <person name="Coyne J.A."/>
            <person name="Daub J."/>
            <person name="David R.G."/>
            <person name="Delcher A.L."/>
            <person name="Delehaunty K."/>
            <person name="Do C.B."/>
            <person name="Ebling H."/>
            <person name="Edwards K."/>
            <person name="Eickbush T."/>
            <person name="Evans J.D."/>
            <person name="Filipski A."/>
            <person name="Findeiss S."/>
            <person name="Freyhult E."/>
            <person name="Fulton L."/>
            <person name="Fulton R."/>
            <person name="Garcia A.C."/>
            <person name="Gardiner A."/>
            <person name="Garfield D.A."/>
            <person name="Garvin B.E."/>
            <person name="Gibson G."/>
            <person name="Gilbert D."/>
            <person name="Gnerre S."/>
            <person name="Godfrey J."/>
            <person name="Good R."/>
            <person name="Gotea V."/>
            <person name="Gravely B."/>
            <person name="Greenberg A.J."/>
            <person name="Griffiths-Jones S."/>
            <person name="Gross S."/>
            <person name="Guigo R."/>
            <person name="Gustafson E.A."/>
            <person name="Haerty W."/>
            <person name="Hahn M.W."/>
            <person name="Halligan D.L."/>
            <person name="Halpern A.L."/>
            <person name="Halter G.M."/>
            <person name="Han M.V."/>
            <person name="Heger A."/>
            <person name="Hillier L."/>
            <person name="Hinrichs A.S."/>
            <person name="Holmes I."/>
            <person name="Hoskins R.A."/>
            <person name="Hubisz M.J."/>
            <person name="Hultmark D."/>
            <person name="Huntley M.A."/>
            <person name="Jaffe D.B."/>
            <person name="Jagadeeshan S."/>
            <person name="Jeck W.R."/>
            <person name="Johnson J."/>
            <person name="Jones C.D."/>
            <person name="Jordan W.C."/>
            <person name="Karpen G.H."/>
            <person name="Kataoka E."/>
            <person name="Keightley P.D."/>
            <person name="Kheradpour P."/>
            <person name="Kirkness E.F."/>
            <person name="Koerich L.B."/>
            <person name="Kristiansen K."/>
            <person name="Kudrna D."/>
            <person name="Kulathinal R.J."/>
            <person name="Kumar S."/>
            <person name="Kwok R."/>
            <person name="Lander E."/>
            <person name="Langley C.H."/>
            <person name="Lapoint R."/>
            <person name="Lazzaro B.P."/>
            <person name="Lee S.J."/>
            <person name="Levesque L."/>
            <person name="Li R."/>
            <person name="Lin C.F."/>
            <person name="Lin M.F."/>
            <person name="Lindblad-Toh K."/>
            <person name="Llopart A."/>
            <person name="Long M."/>
            <person name="Low L."/>
            <person name="Lozovsky E."/>
            <person name="Lu J."/>
            <person name="Luo M."/>
            <person name="Machado C.A."/>
            <person name="Makalowski W."/>
            <person name="Marzo M."/>
            <person name="Matsuda M."/>
            <person name="Matzkin L."/>
            <person name="McAllister B."/>
            <person name="McBride C.S."/>
            <person name="McKernan B."/>
            <person name="McKernan K."/>
            <person name="Mendez-Lago M."/>
            <person name="Minx P."/>
            <person name="Mollenhauer M.U."/>
            <person name="Montooth K."/>
            <person name="Mount S.M."/>
            <person name="Mu X."/>
            <person name="Myers E."/>
            <person name="Negre B."/>
            <person name="Newfeld S."/>
            <person name="Nielsen R."/>
            <person name="Noor M.A."/>
            <person name="O'Grady P."/>
            <person name="Pachter L."/>
            <person name="Papaceit M."/>
            <person name="Parisi M.J."/>
            <person name="Parisi M."/>
            <person name="Parts L."/>
            <person name="Pedersen J.S."/>
            <person name="Pesole G."/>
            <person name="Phillippy A.M."/>
            <person name="Ponting C.P."/>
            <person name="Pop M."/>
            <person name="Porcelli D."/>
            <person name="Powell J.R."/>
            <person name="Prohaska S."/>
            <person name="Pruitt K."/>
            <person name="Puig M."/>
            <person name="Quesneville H."/>
            <person name="Ram K.R."/>
            <person name="Rand D."/>
            <person name="Rasmussen M.D."/>
            <person name="Reed L.K."/>
            <person name="Reenan R."/>
            <person name="Reily A."/>
            <person name="Remington K.A."/>
            <person name="Rieger T.T."/>
            <person name="Ritchie M.G."/>
            <person name="Robin C."/>
            <person name="Rogers Y.H."/>
            <person name="Rohde C."/>
            <person name="Rozas J."/>
            <person name="Rubenfield M.J."/>
            <person name="Ruiz A."/>
            <person name="Russo S."/>
            <person name="Salzberg S.L."/>
            <person name="Sanchez-Gracia A."/>
            <person name="Saranga D.J."/>
            <person name="Sato H."/>
            <person name="Schaeffer S.W."/>
            <person name="Schatz M.C."/>
            <person name="Schlenke T."/>
            <person name="Schwartz R."/>
            <person name="Segarra C."/>
            <person name="Singh R.S."/>
            <person name="Sirot L."/>
            <person name="Sirota M."/>
            <person name="Sisneros N.B."/>
            <person name="Smith C.D."/>
            <person name="Smith T.F."/>
            <person name="Spieth J."/>
            <person name="Stage D.E."/>
            <person name="Stark A."/>
            <person name="Stephan W."/>
            <person name="Strausberg R.L."/>
            <person name="Strempel S."/>
            <person name="Sturgill D."/>
            <person name="Sutton G."/>
            <person name="Sutton G.G."/>
            <person name="Tao W."/>
            <person name="Teichmann S."/>
            <person name="Tobari Y.N."/>
            <person name="Tomimura Y."/>
            <person name="Tsolas J.M."/>
            <person name="Valente V.L."/>
            <person name="Venter E."/>
            <person name="Venter J.C."/>
            <person name="Vicario S."/>
            <person name="Vieira F.G."/>
            <person name="Vilella A.J."/>
            <person name="Villasante A."/>
            <person name="Walenz B."/>
            <person name="Wang J."/>
            <person name="Wasserman M."/>
            <person name="Watts T."/>
            <person name="Wilson D."/>
            <person name="Wilson R.K."/>
            <person name="Wing R.A."/>
            <person name="Wolfner M.F."/>
            <person name="Wong A."/>
            <person name="Wong G.K."/>
            <person name="Wu C.I."/>
            <person name="Wu G."/>
            <person name="Yamamoto D."/>
            <person name="Yang H.P."/>
            <person name="Yang S.P."/>
            <person name="Yorke J.A."/>
            <person name="Yoshida K."/>
            <person name="Zdobnov E."/>
            <person name="Zhang P."/>
            <person name="Zhang Y."/>
            <person name="Zimin A.V."/>
            <person name="Baldwin J."/>
            <person name="Abdouelleil A."/>
            <person name="Abdulkadir J."/>
            <person name="Abebe A."/>
            <person name="Abera B."/>
            <person name="Abreu J."/>
            <person name="Acer S.C."/>
            <person name="Aftuck L."/>
            <person name="Alexander A."/>
            <person name="An P."/>
            <person name="Anderson E."/>
            <person name="Anderson S."/>
            <person name="Arachi H."/>
            <person name="Azer M."/>
            <person name="Bachantsang P."/>
            <person name="Barry A."/>
            <person name="Bayul T."/>
            <person name="Berlin A."/>
            <person name="Bessette D."/>
            <person name="Bloom T."/>
            <person name="Blye J."/>
            <person name="Boguslavskiy L."/>
            <person name="Bonnet C."/>
            <person name="Boukhgalter B."/>
            <person name="Bourzgui I."/>
            <person name="Brown A."/>
            <person name="Cahill P."/>
            <person name="Channer S."/>
            <person name="Cheshatsang Y."/>
            <person name="Chuda L."/>
            <person name="Citroen M."/>
            <person name="Collymore A."/>
            <person name="Cooke P."/>
            <person name="Costello M."/>
            <person name="D'Aco K."/>
            <person name="Daza R."/>
            <person name="De Haan G."/>
            <person name="DeGray S."/>
            <person name="DeMaso C."/>
            <person name="Dhargay N."/>
            <person name="Dooley K."/>
            <person name="Dooley E."/>
            <person name="Doricent M."/>
            <person name="Dorje P."/>
            <person name="Dorjee K."/>
            <person name="Dupes A."/>
            <person name="Elong R."/>
            <person name="Falk J."/>
            <person name="Farina A."/>
            <person name="Faro S."/>
            <person name="Ferguson D."/>
            <person name="Fisher S."/>
            <person name="Foley C.D."/>
            <person name="Franke A."/>
            <person name="Friedrich D."/>
            <person name="Gadbois L."/>
            <person name="Gearin G."/>
            <person name="Gearin C.R."/>
            <person name="Giannoukos G."/>
            <person name="Goode T."/>
            <person name="Graham J."/>
            <person name="Grandbois E."/>
            <person name="Grewal S."/>
            <person name="Gyaltsen K."/>
            <person name="Hafez N."/>
            <person name="Hagos B."/>
            <person name="Hall J."/>
            <person name="Henson C."/>
            <person name="Hollinger A."/>
            <person name="Honan T."/>
            <person name="Huard M.D."/>
            <person name="Hughes L."/>
            <person name="Hurhula B."/>
            <person name="Husby M.E."/>
            <person name="Kamat A."/>
            <person name="Kanga B."/>
            <person name="Kashin S."/>
            <person name="Khazanovich D."/>
            <person name="Kisner P."/>
            <person name="Lance K."/>
            <person name="Lara M."/>
            <person name="Lee W."/>
            <person name="Lennon N."/>
            <person name="Letendre F."/>
            <person name="LeVine R."/>
            <person name="Lipovsky A."/>
            <person name="Liu X."/>
            <person name="Liu J."/>
            <person name="Liu S."/>
            <person name="Lokyitsang T."/>
            <person name="Lokyitsang Y."/>
            <person name="Lubonja R."/>
            <person name="Lui A."/>
            <person name="MacDonald P."/>
            <person name="Magnisalis V."/>
            <person name="Maru K."/>
            <person name="Matthews C."/>
            <person name="McCusker W."/>
            <person name="McDonough S."/>
            <person name="Mehta T."/>
            <person name="Meldrim J."/>
            <person name="Meneus L."/>
            <person name="Mihai O."/>
            <person name="Mihalev A."/>
            <person name="Mihova T."/>
            <person name="Mittelman R."/>
            <person name="Mlenga V."/>
            <person name="Montmayeur A."/>
            <person name="Mulrain L."/>
            <person name="Navidi A."/>
            <person name="Naylor J."/>
            <person name="Negash T."/>
            <person name="Nguyen T."/>
            <person name="Nguyen N."/>
            <person name="Nicol R."/>
            <person name="Norbu C."/>
            <person name="Norbu N."/>
            <person name="Novod N."/>
            <person name="O'Neill B."/>
            <person name="Osman S."/>
            <person name="Markiewicz E."/>
            <person name="Oyono O.L."/>
            <person name="Patti C."/>
            <person name="Phunkhang P."/>
            <person name="Pierre F."/>
            <person name="Priest M."/>
            <person name="Raghuraman S."/>
            <person name="Rege F."/>
            <person name="Reyes R."/>
            <person name="Rise C."/>
            <person name="Rogov P."/>
            <person name="Ross K."/>
            <person name="Ryan E."/>
            <person name="Settipalli S."/>
            <person name="Shea T."/>
            <person name="Sherpa N."/>
            <person name="Shi L."/>
            <person name="Shih D."/>
            <person name="Sparrow T."/>
            <person name="Spaulding J."/>
            <person name="Stalker J."/>
            <person name="Stange-Thomann N."/>
            <person name="Stavropoulos S."/>
            <person name="Stone C."/>
            <person name="Strader C."/>
            <person name="Tesfaye S."/>
            <person name="Thomson T."/>
            <person name="Thoulutsang Y."/>
            <person name="Thoulutsang D."/>
            <person name="Topham K."/>
            <person name="Topping I."/>
            <person name="Tsamla T."/>
            <person name="Vassiliev H."/>
            <person name="Vo A."/>
            <person name="Wangchuk T."/>
            <person name="Wangdi T."/>
            <person name="Weiand M."/>
            <person name="Wilkinson J."/>
            <person name="Wilson A."/>
            <person name="Yadav S."/>
            <person name="Young G."/>
            <person name="Yu Q."/>
            <person name="Zembek L."/>
            <person name="Zhong D."/>
            <person name="Zimmer A."/>
            <person name="Zwirko Z."/>
            <person name="Jaffe D.B."/>
            <person name="Alvarez P."/>
            <person name="Brockman W."/>
            <person name="Butler J."/>
            <person name="Chin C."/>
            <person name="Gnerre S."/>
            <person name="Grabherr M."/>
            <person name="Kleber M."/>
            <person name="Mauceli E."/>
            <person name="MacCallum I."/>
        </authorList>
    </citation>
    <scope>NUCLEOTIDE SEQUENCE [LARGE SCALE GENOMIC DNA]</scope>
    <source>
        <strain evidence="3">Tucson 14030-0811.24</strain>
    </source>
</reference>
<keyword evidence="1" id="KW-1133">Transmembrane helix</keyword>
<dbReference type="SMR" id="B4NME3"/>
<feature type="transmembrane region" description="Helical" evidence="1">
    <location>
        <begin position="251"/>
        <end position="273"/>
    </location>
</feature>
<evidence type="ECO:0000313" key="3">
    <source>
        <dbReference type="Proteomes" id="UP000007798"/>
    </source>
</evidence>
<accession>B4NME3</accession>
<dbReference type="AlphaFoldDB" id="B4NME3"/>
<dbReference type="InParanoid" id="B4NME3"/>
<evidence type="ECO:0000256" key="1">
    <source>
        <dbReference type="SAM" id="Phobius"/>
    </source>
</evidence>
<sequence length="418" mass="48559">MEVDGLTYCFDNLYKILSYWGVISFGLKTTQQNTNTTSKRSILAWSIRCLLISGFLSGVLIKRLDPEMSYAMFNDISPVVKVIFSWEYLSCIITYVEYCLSMDFRHHRHIKFVHKLQELDLPIFQEFPQVKWNYQRTQLKYWYGTILVGICYFTLSISLIFDLTKCSCGVLSTLLIATCYSLITSSLGLLGIVHIAIMDYLRLRFRLAQKLIKQTYQAHTNKTATDTHFKILILMKFNQGVSDLVIKLNEVFSFVAAAGIFYEFTLMICFVYVVCQKIIAKQFWDAEYALMILHLSLHSYKVIVACAYGYLLKREKANCMHLLSQLDINFEQNLLVRSHAEIIQHWQLHNNHIRAIIGSTLPCNIYMIYIVYNGIANYVIILVQLLFQQLQINEQIILNQEVEIIKPLDPITHQAVNL</sequence>
<gene>
    <name evidence="2" type="primary">Dwil\GK19220</name>
    <name evidence="2" type="ORF">Dwil_GK19220</name>
</gene>
<proteinExistence type="predicted"/>
<feature type="transmembrane region" description="Helical" evidence="1">
    <location>
        <begin position="42"/>
        <end position="61"/>
    </location>
</feature>
<dbReference type="EMBL" id="CH964282">
    <property type="protein sequence ID" value="EDW85532.1"/>
    <property type="molecule type" value="Genomic_DNA"/>
</dbReference>
<feature type="transmembrane region" description="Helical" evidence="1">
    <location>
        <begin position="366"/>
        <end position="387"/>
    </location>
</feature>
<keyword evidence="1" id="KW-0812">Transmembrane</keyword>